<gene>
    <name evidence="1" type="primary">DDZ39_07815</name>
    <name evidence="1" type="ORF">NPIL_164181</name>
</gene>
<dbReference type="PANTHER" id="PTHR33332">
    <property type="entry name" value="REVERSE TRANSCRIPTASE DOMAIN-CONTAINING PROTEIN"/>
    <property type="match status" value="1"/>
</dbReference>
<sequence length="279" mass="31838">MNTIQPHIQPDAKIACSADDIAVWHSHNDTAVSEEVINATLDGIVAWAEDFKLAINADKTTYFIFSTDRQHRSTFSVTIRIRESQMKKVDHPKYLDIILDPELRFSKRIENPTNRVLKKVNILRNLCGTYWSSRSHTLKSTYSTVIRPVLEYASPIWTPASTSAKQKLDSVQHRASKIIIGAISSINNVTAVHECGLLTLESRCILTTVKFTNKIRCNNTDPISTWIFNQWKDSDKFKRSSTLQFDKEIRRNIQMAHSSLDYLPEPIIPKSHWAIPGFA</sequence>
<dbReference type="GO" id="GO:0003964">
    <property type="term" value="F:RNA-directed DNA polymerase activity"/>
    <property type="evidence" value="ECO:0007669"/>
    <property type="project" value="UniProtKB-KW"/>
</dbReference>
<protein>
    <submittedName>
        <fullName evidence="1">Reverse transcriptase domain-containing protein</fullName>
    </submittedName>
</protein>
<name>A0A8X6N1L9_NEPPI</name>
<dbReference type="Proteomes" id="UP000887013">
    <property type="component" value="Unassembled WGS sequence"/>
</dbReference>
<dbReference type="AlphaFoldDB" id="A0A8X6N1L9"/>
<reference evidence="1" key="1">
    <citation type="submission" date="2020-08" db="EMBL/GenBank/DDBJ databases">
        <title>Multicomponent nature underlies the extraordinary mechanical properties of spider dragline silk.</title>
        <authorList>
            <person name="Kono N."/>
            <person name="Nakamura H."/>
            <person name="Mori M."/>
            <person name="Yoshida Y."/>
            <person name="Ohtoshi R."/>
            <person name="Malay A.D."/>
            <person name="Moran D.A.P."/>
            <person name="Tomita M."/>
            <person name="Numata K."/>
            <person name="Arakawa K."/>
        </authorList>
    </citation>
    <scope>NUCLEOTIDE SEQUENCE</scope>
</reference>
<evidence type="ECO:0000313" key="1">
    <source>
        <dbReference type="EMBL" id="GFS88700.1"/>
    </source>
</evidence>
<organism evidence="1 2">
    <name type="scientific">Nephila pilipes</name>
    <name type="common">Giant wood spider</name>
    <name type="synonym">Nephila maculata</name>
    <dbReference type="NCBI Taxonomy" id="299642"/>
    <lineage>
        <taxon>Eukaryota</taxon>
        <taxon>Metazoa</taxon>
        <taxon>Ecdysozoa</taxon>
        <taxon>Arthropoda</taxon>
        <taxon>Chelicerata</taxon>
        <taxon>Arachnida</taxon>
        <taxon>Araneae</taxon>
        <taxon>Araneomorphae</taxon>
        <taxon>Entelegynae</taxon>
        <taxon>Araneoidea</taxon>
        <taxon>Nephilidae</taxon>
        <taxon>Nephila</taxon>
    </lineage>
</organism>
<accession>A0A8X6N1L9</accession>
<evidence type="ECO:0000313" key="2">
    <source>
        <dbReference type="Proteomes" id="UP000887013"/>
    </source>
</evidence>
<dbReference type="EMBL" id="BMAW01004401">
    <property type="protein sequence ID" value="GFS88700.1"/>
    <property type="molecule type" value="Genomic_DNA"/>
</dbReference>
<keyword evidence="1" id="KW-0808">Transferase</keyword>
<dbReference type="OrthoDB" id="6538051at2759"/>
<keyword evidence="1" id="KW-0548">Nucleotidyltransferase</keyword>
<keyword evidence="2" id="KW-1185">Reference proteome</keyword>
<proteinExistence type="predicted"/>
<comment type="caution">
    <text evidence="1">The sequence shown here is derived from an EMBL/GenBank/DDBJ whole genome shotgun (WGS) entry which is preliminary data.</text>
</comment>
<keyword evidence="1" id="KW-0695">RNA-directed DNA polymerase</keyword>